<dbReference type="EMBL" id="FNXF01000005">
    <property type="protein sequence ID" value="SEH84669.1"/>
    <property type="molecule type" value="Genomic_DNA"/>
</dbReference>
<dbReference type="PROSITE" id="PS51257">
    <property type="entry name" value="PROKAR_LIPOPROTEIN"/>
    <property type="match status" value="1"/>
</dbReference>
<evidence type="ECO:0000313" key="4">
    <source>
        <dbReference type="Proteomes" id="UP000199371"/>
    </source>
</evidence>
<organism evidence="3 4">
    <name type="scientific">Rheinheimera pacifica</name>
    <dbReference type="NCBI Taxonomy" id="173990"/>
    <lineage>
        <taxon>Bacteria</taxon>
        <taxon>Pseudomonadati</taxon>
        <taxon>Pseudomonadota</taxon>
        <taxon>Gammaproteobacteria</taxon>
        <taxon>Chromatiales</taxon>
        <taxon>Chromatiaceae</taxon>
        <taxon>Rheinheimera</taxon>
    </lineage>
</organism>
<keyword evidence="1" id="KW-0732">Signal</keyword>
<dbReference type="Proteomes" id="UP000199371">
    <property type="component" value="Unassembled WGS sequence"/>
</dbReference>
<evidence type="ECO:0000256" key="1">
    <source>
        <dbReference type="SAM" id="SignalP"/>
    </source>
</evidence>
<evidence type="ECO:0000259" key="2">
    <source>
        <dbReference type="Pfam" id="PF13590"/>
    </source>
</evidence>
<feature type="chain" id="PRO_5011765773" description="DUF4136 domain-containing protein" evidence="1">
    <location>
        <begin position="18"/>
        <end position="197"/>
    </location>
</feature>
<dbReference type="Pfam" id="PF13590">
    <property type="entry name" value="DUF4136"/>
    <property type="match status" value="1"/>
</dbReference>
<dbReference type="OrthoDB" id="118896at2"/>
<reference evidence="4" key="1">
    <citation type="submission" date="2016-10" db="EMBL/GenBank/DDBJ databases">
        <authorList>
            <person name="Varghese N."/>
            <person name="Submissions S."/>
        </authorList>
    </citation>
    <scope>NUCLEOTIDE SEQUENCE [LARGE SCALE GENOMIC DNA]</scope>
    <source>
        <strain evidence="4">DSM 17616</strain>
    </source>
</reference>
<keyword evidence="4" id="KW-1185">Reference proteome</keyword>
<name>A0A1H6LH94_9GAMM</name>
<dbReference type="STRING" id="173990.SAMN05660691_01757"/>
<dbReference type="Gene3D" id="3.30.160.670">
    <property type="match status" value="1"/>
</dbReference>
<accession>A0A1H6LH94</accession>
<evidence type="ECO:0000313" key="3">
    <source>
        <dbReference type="EMBL" id="SEH84669.1"/>
    </source>
</evidence>
<feature type="domain" description="DUF4136" evidence="2">
    <location>
        <begin position="30"/>
        <end position="189"/>
    </location>
</feature>
<feature type="signal peptide" evidence="1">
    <location>
        <begin position="1"/>
        <end position="17"/>
    </location>
</feature>
<dbReference type="RefSeq" id="WP_092792391.1">
    <property type="nucleotide sequence ID" value="NZ_FNXF01000005.1"/>
</dbReference>
<dbReference type="InterPro" id="IPR025411">
    <property type="entry name" value="DUF4136"/>
</dbReference>
<gene>
    <name evidence="3" type="ORF">SAMN05660691_01757</name>
</gene>
<proteinExistence type="predicted"/>
<dbReference type="AlphaFoldDB" id="A0A1H6LH94"/>
<protein>
    <recommendedName>
        <fullName evidence="2">DUF4136 domain-containing protein</fullName>
    </recommendedName>
</protein>
<sequence>MLRKNIKHMVITCAALAALVIAGCATGPKVRSDAAANTNFSSYKTFAFMPEPATDKAGYATLVTQHFKDAISAEMTALGYQYSETNADLLVNFNSNVETRTDVRSMPSATFNYGYYNYRRGYYAGFPLYTNDVDTIRYKYGTVNIDVIDAEKKQLVWEGISEGTLKKSDLEKPKQAISEVVSLIFQQYPTRRVVPQS</sequence>